<keyword evidence="2" id="KW-1185">Reference proteome</keyword>
<dbReference type="EMBL" id="CAVMJV010000014">
    <property type="protein sequence ID" value="CAK5050461.1"/>
    <property type="molecule type" value="Genomic_DNA"/>
</dbReference>
<comment type="caution">
    <text evidence="1">The sequence shown here is derived from an EMBL/GenBank/DDBJ whole genome shotgun (WGS) entry which is preliminary data.</text>
</comment>
<organism evidence="1 2">
    <name type="scientific">Meloidogyne enterolobii</name>
    <name type="common">Root-knot nematode worm</name>
    <name type="synonym">Meloidogyne mayaguensis</name>
    <dbReference type="NCBI Taxonomy" id="390850"/>
    <lineage>
        <taxon>Eukaryota</taxon>
        <taxon>Metazoa</taxon>
        <taxon>Ecdysozoa</taxon>
        <taxon>Nematoda</taxon>
        <taxon>Chromadorea</taxon>
        <taxon>Rhabditida</taxon>
        <taxon>Tylenchina</taxon>
        <taxon>Tylenchomorpha</taxon>
        <taxon>Tylenchoidea</taxon>
        <taxon>Meloidogynidae</taxon>
        <taxon>Meloidogyninae</taxon>
        <taxon>Meloidogyne</taxon>
    </lineage>
</organism>
<proteinExistence type="predicted"/>
<reference evidence="1" key="1">
    <citation type="submission" date="2023-11" db="EMBL/GenBank/DDBJ databases">
        <authorList>
            <person name="Poullet M."/>
        </authorList>
    </citation>
    <scope>NUCLEOTIDE SEQUENCE</scope>
    <source>
        <strain evidence="1">E1834</strain>
    </source>
</reference>
<sequence length="60" mass="7204">MFRLKALWREEKRLDCIKVSIFIKFKKIVIFGDKILDFDPRKCDFLDVQKSILSSIAFHL</sequence>
<protein>
    <submittedName>
        <fullName evidence="1">Uncharacterized protein</fullName>
    </submittedName>
</protein>
<accession>A0ACB0YK45</accession>
<evidence type="ECO:0000313" key="2">
    <source>
        <dbReference type="Proteomes" id="UP001497535"/>
    </source>
</evidence>
<gene>
    <name evidence="1" type="ORF">MENTE1834_LOCUS13314</name>
</gene>
<name>A0ACB0YK45_MELEN</name>
<dbReference type="Proteomes" id="UP001497535">
    <property type="component" value="Unassembled WGS sequence"/>
</dbReference>
<evidence type="ECO:0000313" key="1">
    <source>
        <dbReference type="EMBL" id="CAK5050461.1"/>
    </source>
</evidence>